<organism evidence="2">
    <name type="scientific">Dunaliella tertiolecta</name>
    <name type="common">Green alga</name>
    <dbReference type="NCBI Taxonomy" id="3047"/>
    <lineage>
        <taxon>Eukaryota</taxon>
        <taxon>Viridiplantae</taxon>
        <taxon>Chlorophyta</taxon>
        <taxon>core chlorophytes</taxon>
        <taxon>Chlorophyceae</taxon>
        <taxon>CS clade</taxon>
        <taxon>Chlamydomonadales</taxon>
        <taxon>Dunaliellaceae</taxon>
        <taxon>Dunaliella</taxon>
    </lineage>
</organism>
<dbReference type="EMBL" id="HBIP01006393">
    <property type="protein sequence ID" value="CAE0488218.1"/>
    <property type="molecule type" value="Transcribed_RNA"/>
</dbReference>
<dbReference type="PANTHER" id="PTHR33428:SF14">
    <property type="entry name" value="CARBOXYLESTERASE TYPE B DOMAIN-CONTAINING PROTEIN"/>
    <property type="match status" value="1"/>
</dbReference>
<dbReference type="GO" id="GO:0047746">
    <property type="term" value="F:chlorophyllase activity"/>
    <property type="evidence" value="ECO:0007669"/>
    <property type="project" value="TreeGrafter"/>
</dbReference>
<protein>
    <recommendedName>
        <fullName evidence="3">Chlorophyllase</fullName>
    </recommendedName>
</protein>
<dbReference type="GO" id="GO:0015996">
    <property type="term" value="P:chlorophyll catabolic process"/>
    <property type="evidence" value="ECO:0007669"/>
    <property type="project" value="TreeGrafter"/>
</dbReference>
<accession>A0A7S3QNE2</accession>
<proteinExistence type="predicted"/>
<feature type="compositionally biased region" description="Polar residues" evidence="1">
    <location>
        <begin position="72"/>
        <end position="81"/>
    </location>
</feature>
<feature type="region of interest" description="Disordered" evidence="1">
    <location>
        <begin position="72"/>
        <end position="101"/>
    </location>
</feature>
<dbReference type="SUPFAM" id="SSF53474">
    <property type="entry name" value="alpha/beta-Hydrolases"/>
    <property type="match status" value="1"/>
</dbReference>
<evidence type="ECO:0008006" key="3">
    <source>
        <dbReference type="Google" id="ProtNLM"/>
    </source>
</evidence>
<feature type="compositionally biased region" description="Polar residues" evidence="1">
    <location>
        <begin position="87"/>
        <end position="101"/>
    </location>
</feature>
<sequence>MLSSSFLEYCTHSCSGHLCNSKSVLPRSVRALAAAQQCNNRSCHSQACLREGAPHSRRLLLQTTILGTALTSTPGLTSEASEPSIDSLPTQQSAPEATPSQPQLRIIEDRISFQPSLDACPRDAASSKLIVEAPASCRVLDISVRLYLPGSSLQGLRSETDIPPPLVVLFSPGFLVSSEAYDSYVRFLAASGVPAAVYDVPQSATDPVDDVTCTEILGTVMGWCQGQPQLQAFLQDRATLSTASPAAPTDSSPEAADIRFMLCGHSRGGKVSALQAALGAQSRRQIAGLALIDPADASFEGRGGPRNPSAAQLLGELTAQERLPILIIGSGRNSDCIPRSSNYESFYKEAKRDATLIVLTEAGHFVFLDKQTLLQQSACNLGKADPARVRAASALSLLSFANLVASDGLFEVSGCDAVGFKLSWMFGSAGLKYEMQTK</sequence>
<dbReference type="PANTHER" id="PTHR33428">
    <property type="entry name" value="CHLOROPHYLLASE-2, CHLOROPLASTIC"/>
    <property type="match status" value="1"/>
</dbReference>
<reference evidence="2" key="1">
    <citation type="submission" date="2021-01" db="EMBL/GenBank/DDBJ databases">
        <authorList>
            <person name="Corre E."/>
            <person name="Pelletier E."/>
            <person name="Niang G."/>
            <person name="Scheremetjew M."/>
            <person name="Finn R."/>
            <person name="Kale V."/>
            <person name="Holt S."/>
            <person name="Cochrane G."/>
            <person name="Meng A."/>
            <person name="Brown T."/>
            <person name="Cohen L."/>
        </authorList>
    </citation>
    <scope>NUCLEOTIDE SEQUENCE</scope>
    <source>
        <strain evidence="2">CCMP1320</strain>
    </source>
</reference>
<dbReference type="Gene3D" id="3.40.50.1820">
    <property type="entry name" value="alpha/beta hydrolase"/>
    <property type="match status" value="1"/>
</dbReference>
<evidence type="ECO:0000313" key="2">
    <source>
        <dbReference type="EMBL" id="CAE0488218.1"/>
    </source>
</evidence>
<dbReference type="Pfam" id="PF07224">
    <property type="entry name" value="Chlorophyllase"/>
    <property type="match status" value="1"/>
</dbReference>
<dbReference type="AlphaFoldDB" id="A0A7S3QNE2"/>
<evidence type="ECO:0000256" key="1">
    <source>
        <dbReference type="SAM" id="MobiDB-lite"/>
    </source>
</evidence>
<name>A0A7S3QNE2_DUNTE</name>
<gene>
    <name evidence="2" type="ORF">DTER00134_LOCUS3282</name>
</gene>
<dbReference type="InterPro" id="IPR029058">
    <property type="entry name" value="AB_hydrolase_fold"/>
</dbReference>
<dbReference type="InterPro" id="IPR017395">
    <property type="entry name" value="Chlorophyllase-like"/>
</dbReference>